<name>A0A835ZHZ6_9STRA</name>
<evidence type="ECO:0000313" key="2">
    <source>
        <dbReference type="EMBL" id="KAG5192524.1"/>
    </source>
</evidence>
<accession>A0A835ZHZ6</accession>
<sequence length="233" mass="26173">MTDSIGLNGNVGSSKAARSTEQNVHAEPMHVKQFSNSWVYSYRVKLVPGRPCEMHKHTEDTFYRALTDGPCKAKTAEGKEFDQDIKKGSQWWNLNKTEGPMVHQVTLAESFPHRSDFFALEFLKSPPIDGGEPLKHPAYTLDTKYSREGTARVYHLEIGPGESTGIHRWQFFAVVLSVSDGKLTTEGENSPFLDKALQRYGGDMWVEGPVEFSVTNIGDQPYQALVIELLKHD</sequence>
<protein>
    <submittedName>
        <fullName evidence="2">Uncharacterized protein</fullName>
    </submittedName>
</protein>
<keyword evidence="3" id="KW-1185">Reference proteome</keyword>
<dbReference type="InterPro" id="IPR014710">
    <property type="entry name" value="RmlC-like_jellyroll"/>
</dbReference>
<proteinExistence type="predicted"/>
<gene>
    <name evidence="2" type="ORF">JKP88DRAFT_204144</name>
</gene>
<dbReference type="EMBL" id="JAFCMP010000004">
    <property type="protein sequence ID" value="KAG5192524.1"/>
    <property type="molecule type" value="Genomic_DNA"/>
</dbReference>
<dbReference type="OrthoDB" id="48988at2759"/>
<feature type="compositionally biased region" description="Polar residues" evidence="1">
    <location>
        <begin position="1"/>
        <end position="23"/>
    </location>
</feature>
<organism evidence="2 3">
    <name type="scientific">Tribonema minus</name>
    <dbReference type="NCBI Taxonomy" id="303371"/>
    <lineage>
        <taxon>Eukaryota</taxon>
        <taxon>Sar</taxon>
        <taxon>Stramenopiles</taxon>
        <taxon>Ochrophyta</taxon>
        <taxon>PX clade</taxon>
        <taxon>Xanthophyceae</taxon>
        <taxon>Tribonematales</taxon>
        <taxon>Tribonemataceae</taxon>
        <taxon>Tribonema</taxon>
    </lineage>
</organism>
<reference evidence="2" key="1">
    <citation type="submission" date="2021-02" db="EMBL/GenBank/DDBJ databases">
        <title>First Annotated Genome of the Yellow-green Alga Tribonema minus.</title>
        <authorList>
            <person name="Mahan K.M."/>
        </authorList>
    </citation>
    <scope>NUCLEOTIDE SEQUENCE</scope>
    <source>
        <strain evidence="2">UTEX B ZZ1240</strain>
    </source>
</reference>
<evidence type="ECO:0000313" key="3">
    <source>
        <dbReference type="Proteomes" id="UP000664859"/>
    </source>
</evidence>
<feature type="region of interest" description="Disordered" evidence="1">
    <location>
        <begin position="1"/>
        <end position="24"/>
    </location>
</feature>
<dbReference type="AlphaFoldDB" id="A0A835ZHZ6"/>
<dbReference type="Gene3D" id="2.60.120.10">
    <property type="entry name" value="Jelly Rolls"/>
    <property type="match status" value="2"/>
</dbReference>
<dbReference type="Proteomes" id="UP000664859">
    <property type="component" value="Unassembled WGS sequence"/>
</dbReference>
<evidence type="ECO:0000256" key="1">
    <source>
        <dbReference type="SAM" id="MobiDB-lite"/>
    </source>
</evidence>
<comment type="caution">
    <text evidence="2">The sequence shown here is derived from an EMBL/GenBank/DDBJ whole genome shotgun (WGS) entry which is preliminary data.</text>
</comment>